<organism evidence="1 2">
    <name type="scientific">Sphingomonas metalli</name>
    <dbReference type="NCBI Taxonomy" id="1779358"/>
    <lineage>
        <taxon>Bacteria</taxon>
        <taxon>Pseudomonadati</taxon>
        <taxon>Pseudomonadota</taxon>
        <taxon>Alphaproteobacteria</taxon>
        <taxon>Sphingomonadales</taxon>
        <taxon>Sphingomonadaceae</taxon>
        <taxon>Sphingomonas</taxon>
    </lineage>
</organism>
<dbReference type="AlphaFoldDB" id="A0A916WQ18"/>
<comment type="caution">
    <text evidence="1">The sequence shown here is derived from an EMBL/GenBank/DDBJ whole genome shotgun (WGS) entry which is preliminary data.</text>
</comment>
<accession>A0A916WQ18</accession>
<reference evidence="1" key="2">
    <citation type="submission" date="2020-09" db="EMBL/GenBank/DDBJ databases">
        <authorList>
            <person name="Sun Q."/>
            <person name="Zhou Y."/>
        </authorList>
    </citation>
    <scope>NUCLEOTIDE SEQUENCE</scope>
    <source>
        <strain evidence="1">CGMCC 1.15330</strain>
    </source>
</reference>
<protein>
    <submittedName>
        <fullName evidence="1">Glycerophosphotransferase</fullName>
    </submittedName>
</protein>
<dbReference type="EMBL" id="BMIH01000001">
    <property type="protein sequence ID" value="GGB18945.1"/>
    <property type="molecule type" value="Genomic_DNA"/>
</dbReference>
<dbReference type="Gene3D" id="3.40.50.12580">
    <property type="match status" value="1"/>
</dbReference>
<evidence type="ECO:0000313" key="1">
    <source>
        <dbReference type="EMBL" id="GGB18945.1"/>
    </source>
</evidence>
<dbReference type="InterPro" id="IPR043148">
    <property type="entry name" value="TagF_C"/>
</dbReference>
<keyword evidence="2" id="KW-1185">Reference proteome</keyword>
<dbReference type="RefSeq" id="WP_188657133.1">
    <property type="nucleotide sequence ID" value="NZ_BMIH01000001.1"/>
</dbReference>
<name>A0A916WQ18_9SPHN</name>
<dbReference type="Proteomes" id="UP000623067">
    <property type="component" value="Unassembled WGS sequence"/>
</dbReference>
<reference evidence="1" key="1">
    <citation type="journal article" date="2014" name="Int. J. Syst. Evol. Microbiol.">
        <title>Complete genome sequence of Corynebacterium casei LMG S-19264T (=DSM 44701T), isolated from a smear-ripened cheese.</title>
        <authorList>
            <consortium name="US DOE Joint Genome Institute (JGI-PGF)"/>
            <person name="Walter F."/>
            <person name="Albersmeier A."/>
            <person name="Kalinowski J."/>
            <person name="Ruckert C."/>
        </authorList>
    </citation>
    <scope>NUCLEOTIDE SEQUENCE</scope>
    <source>
        <strain evidence="1">CGMCC 1.15330</strain>
    </source>
</reference>
<evidence type="ECO:0000313" key="2">
    <source>
        <dbReference type="Proteomes" id="UP000623067"/>
    </source>
</evidence>
<gene>
    <name evidence="1" type="ORF">GCM10011380_05630</name>
</gene>
<proteinExistence type="predicted"/>
<sequence length="370" mass="41472">MNIAFVYIAEAYQVYHGAAIALELARRPGVQVTSFYNEPETVHHLERVRAAWGAPAGDYRRLHRSPLTRGLQRLRRLGMFKDNVLRDNRRTLDGFDAIFAVENTVAAVRRLGVRRPRLIYSPHGFGDRARGFIPRIATFDFVLVAGRKTEARMLREGLIRPGDYALTGSVKLETGEKLRDADPVRLSGSGPTVLYNPHKEPKLTSWYRFVEPLLAGFAAEPARNLIVAPHVKLFRRRTPEYRARWEARSTANVLVDTGSDRAVDTSYVAAADIYVGDVSSQVYEFLATPRPCVFLNAHGIDWRDDPSFAHWHLGDVVDDPARLMETIRAAPRRHHLYAERQAALAAASLGDHRDAAARAADAIMGFLARG</sequence>
<dbReference type="SUPFAM" id="SSF53756">
    <property type="entry name" value="UDP-Glycosyltransferase/glycogen phosphorylase"/>
    <property type="match status" value="1"/>
</dbReference>